<dbReference type="Proteomes" id="UP000054988">
    <property type="component" value="Unassembled WGS sequence"/>
</dbReference>
<reference evidence="1 2" key="1">
    <citation type="submission" date="2015-12" db="EMBL/GenBank/DDBJ databases">
        <title>Draft genome sequence of Moniliophthora roreri, the causal agent of frosty pod rot of cacao.</title>
        <authorList>
            <person name="Aime M.C."/>
            <person name="Diaz-Valderrama J.R."/>
            <person name="Kijpornyongpan T."/>
            <person name="Phillips-Mora W."/>
        </authorList>
    </citation>
    <scope>NUCLEOTIDE SEQUENCE [LARGE SCALE GENOMIC DNA]</scope>
    <source>
        <strain evidence="1 2">MCA 2952</strain>
    </source>
</reference>
<organism evidence="1 2">
    <name type="scientific">Moniliophthora roreri</name>
    <name type="common">Frosty pod rot fungus</name>
    <name type="synonym">Monilia roreri</name>
    <dbReference type="NCBI Taxonomy" id="221103"/>
    <lineage>
        <taxon>Eukaryota</taxon>
        <taxon>Fungi</taxon>
        <taxon>Dikarya</taxon>
        <taxon>Basidiomycota</taxon>
        <taxon>Agaricomycotina</taxon>
        <taxon>Agaricomycetes</taxon>
        <taxon>Agaricomycetidae</taxon>
        <taxon>Agaricales</taxon>
        <taxon>Marasmiineae</taxon>
        <taxon>Marasmiaceae</taxon>
        <taxon>Moniliophthora</taxon>
    </lineage>
</organism>
<accession>A0A0W0EUX0</accession>
<dbReference type="EMBL" id="LATX01002518">
    <property type="protein sequence ID" value="KTB27868.1"/>
    <property type="molecule type" value="Genomic_DNA"/>
</dbReference>
<evidence type="ECO:0000313" key="2">
    <source>
        <dbReference type="Proteomes" id="UP000054988"/>
    </source>
</evidence>
<sequence length="110" mass="11977">MSSTAVILKVIQTQKLPAEFRNGSIPLNVMVSLLQEYSGCLVSIVLENVFAPGEAASDSNVAAANLHVPFFLPLPFAFDHQSVQDWASLVKSIEHWLLSLPLASRPESTE</sequence>
<proteinExistence type="predicted"/>
<comment type="caution">
    <text evidence="1">The sequence shown here is derived from an EMBL/GenBank/DDBJ whole genome shotgun (WGS) entry which is preliminary data.</text>
</comment>
<protein>
    <submittedName>
        <fullName evidence="1">Uncharacterized protein</fullName>
    </submittedName>
</protein>
<evidence type="ECO:0000313" key="1">
    <source>
        <dbReference type="EMBL" id="KTB27868.1"/>
    </source>
</evidence>
<dbReference type="AlphaFoldDB" id="A0A0W0EUX0"/>
<gene>
    <name evidence="1" type="ORF">WG66_19559</name>
</gene>
<name>A0A0W0EUX0_MONRR</name>